<dbReference type="GeneID" id="93706693"/>
<dbReference type="RefSeq" id="WP_049470820.1">
    <property type="nucleotide sequence ID" value="NZ_CBCPIZ010000056.1"/>
</dbReference>
<proteinExistence type="predicted"/>
<protein>
    <recommendedName>
        <fullName evidence="1">DUF6916 domain-containing protein</fullName>
    </recommendedName>
</protein>
<evidence type="ECO:0000313" key="5">
    <source>
        <dbReference type="Proteomes" id="UP000230167"/>
    </source>
</evidence>
<evidence type="ECO:0000259" key="1">
    <source>
        <dbReference type="Pfam" id="PF21880"/>
    </source>
</evidence>
<evidence type="ECO:0000313" key="3">
    <source>
        <dbReference type="EMBL" id="PJL28276.1"/>
    </source>
</evidence>
<sequence length="97" mass="11077">MHFFQLDQFAGHLNETFSADIENTGVPFVLVEAAPMPDRQIAGQMRAPFSLLFRNESAVLFPQRTYTMRHHGLGEFGIFLVPIARDRTGFIYQALFN</sequence>
<dbReference type="EMBL" id="JZIW01000001">
    <property type="protein sequence ID" value="KOO83425.1"/>
    <property type="molecule type" value="Genomic_DNA"/>
</dbReference>
<dbReference type="Proteomes" id="UP000230167">
    <property type="component" value="Unassembled WGS sequence"/>
</dbReference>
<dbReference type="Proteomes" id="UP000037632">
    <property type="component" value="Unassembled WGS sequence"/>
</dbReference>
<evidence type="ECO:0000313" key="2">
    <source>
        <dbReference type="EMBL" id="KOO83425.1"/>
    </source>
</evidence>
<feature type="domain" description="DUF6916" evidence="1">
    <location>
        <begin position="5"/>
        <end position="96"/>
    </location>
</feature>
<gene>
    <name evidence="3" type="ORF">B9Y64_13720</name>
    <name evidence="2" type="ORF">VL23_09475</name>
</gene>
<reference evidence="2 4" key="1">
    <citation type="journal article" date="2015" name="Antimicrob. Agents Chemother.">
        <title>Whole-Genome Sequencing Identifies Emergence of a Quinolone Resistance Mutation in a Case of Stenotrophomonas maltophilia Bacteremia.</title>
        <authorList>
            <person name="Pak T.R."/>
            <person name="Altman D.R."/>
            <person name="Attie O."/>
            <person name="Sebra R."/>
            <person name="Hamula C.L."/>
            <person name="Lewis M."/>
            <person name="Deikus G."/>
            <person name="Newman L.C."/>
            <person name="Fang G."/>
            <person name="Hand J."/>
            <person name="Papel G."/>
            <person name="Wallach F."/>
            <person name="Schadt E.E."/>
            <person name="Huprikar S."/>
            <person name="van Bakel H."/>
            <person name="Kasarskis A."/>
            <person name="Bashir A."/>
        </authorList>
    </citation>
    <scope>NUCLEOTIDE SEQUENCE [LARGE SCALE GENOMIC DNA]</scope>
    <source>
        <strain evidence="2 4">ISMMS6</strain>
    </source>
</reference>
<reference evidence="3 5" key="2">
    <citation type="journal article" date="2017" name="Front. Microbiol.">
        <title>Double-Face Meets the Bacterial World: The Opportunistic Pathogen Stenotrophomonas maltophilia.</title>
        <authorList>
            <person name="Lira F."/>
            <person name="Berg G."/>
            <person name="Martinez J.L."/>
        </authorList>
    </citation>
    <scope>NUCLEOTIDE SEQUENCE [LARGE SCALE GENOMIC DNA]</scope>
    <source>
        <strain evidence="3 5">EA1</strain>
    </source>
</reference>
<dbReference type="EMBL" id="NEQV01000004">
    <property type="protein sequence ID" value="PJL28276.1"/>
    <property type="molecule type" value="Genomic_DNA"/>
</dbReference>
<dbReference type="Pfam" id="PF21880">
    <property type="entry name" value="DUF6916"/>
    <property type="match status" value="1"/>
</dbReference>
<accession>A0A0M0P6M1</accession>
<dbReference type="InterPro" id="IPR054209">
    <property type="entry name" value="DUF6916"/>
</dbReference>
<evidence type="ECO:0000313" key="4">
    <source>
        <dbReference type="Proteomes" id="UP000037632"/>
    </source>
</evidence>
<organism evidence="3 5">
    <name type="scientific">Stenotrophomonas maltophilia</name>
    <name type="common">Pseudomonas maltophilia</name>
    <name type="synonym">Xanthomonas maltophilia</name>
    <dbReference type="NCBI Taxonomy" id="40324"/>
    <lineage>
        <taxon>Bacteria</taxon>
        <taxon>Pseudomonadati</taxon>
        <taxon>Pseudomonadota</taxon>
        <taxon>Gammaproteobacteria</taxon>
        <taxon>Lysobacterales</taxon>
        <taxon>Lysobacteraceae</taxon>
        <taxon>Stenotrophomonas</taxon>
        <taxon>Stenotrophomonas maltophilia group</taxon>
    </lineage>
</organism>
<name>A0A0M0P6M1_STEMA</name>
<dbReference type="OrthoDB" id="8926597at2"/>
<dbReference type="AlphaFoldDB" id="A0A0M0P6M1"/>
<comment type="caution">
    <text evidence="3">The sequence shown here is derived from an EMBL/GenBank/DDBJ whole genome shotgun (WGS) entry which is preliminary data.</text>
</comment>